<dbReference type="OrthoDB" id="9790889at2"/>
<organism evidence="7 8">
    <name type="scientific">Hymenobacter oligotrophus</name>
    <dbReference type="NCBI Taxonomy" id="2319843"/>
    <lineage>
        <taxon>Bacteria</taxon>
        <taxon>Pseudomonadati</taxon>
        <taxon>Bacteroidota</taxon>
        <taxon>Cytophagia</taxon>
        <taxon>Cytophagales</taxon>
        <taxon>Hymenobacteraceae</taxon>
        <taxon>Hymenobacter</taxon>
    </lineage>
</organism>
<comment type="similarity">
    <text evidence="2">Belongs to the DODA-type extradiol aromatic ring-opening dioxygenase family.</text>
</comment>
<gene>
    <name evidence="7" type="ORF">D3Y59_03050</name>
</gene>
<name>A0A3B7R8Z1_9BACT</name>
<evidence type="ECO:0000313" key="7">
    <source>
        <dbReference type="EMBL" id="AYA36126.1"/>
    </source>
</evidence>
<evidence type="ECO:0000259" key="6">
    <source>
        <dbReference type="Pfam" id="PF02900"/>
    </source>
</evidence>
<feature type="domain" description="Extradiol ring-cleavage dioxygenase class III enzyme subunit B" evidence="6">
    <location>
        <begin position="71"/>
        <end position="319"/>
    </location>
</feature>
<dbReference type="Pfam" id="PF02900">
    <property type="entry name" value="LigB"/>
    <property type="match status" value="1"/>
</dbReference>
<dbReference type="EMBL" id="CP032317">
    <property type="protein sequence ID" value="AYA36126.1"/>
    <property type="molecule type" value="Genomic_DNA"/>
</dbReference>
<evidence type="ECO:0000313" key="8">
    <source>
        <dbReference type="Proteomes" id="UP000262802"/>
    </source>
</evidence>
<evidence type="ECO:0000256" key="3">
    <source>
        <dbReference type="ARBA" id="ARBA00022723"/>
    </source>
</evidence>
<evidence type="ECO:0000256" key="2">
    <source>
        <dbReference type="ARBA" id="ARBA00007581"/>
    </source>
</evidence>
<dbReference type="AlphaFoldDB" id="A0A3B7R8Z1"/>
<accession>A0A3B7R8Z1</accession>
<protein>
    <submittedName>
        <fullName evidence="7">4,5-DOPA dioxygenase extradiol</fullName>
    </submittedName>
</protein>
<dbReference type="GO" id="GO:0016702">
    <property type="term" value="F:oxidoreductase activity, acting on single donors with incorporation of molecular oxygen, incorporation of two atoms of oxygen"/>
    <property type="evidence" value="ECO:0007669"/>
    <property type="project" value="UniProtKB-ARBA"/>
</dbReference>
<keyword evidence="7" id="KW-0223">Dioxygenase</keyword>
<keyword evidence="3" id="KW-0479">Metal-binding</keyword>
<proteinExistence type="inferred from homology"/>
<dbReference type="InterPro" id="IPR014436">
    <property type="entry name" value="Extradiol_dOase_DODA"/>
</dbReference>
<reference evidence="7 8" key="1">
    <citation type="submission" date="2018-09" db="EMBL/GenBank/DDBJ databases">
        <title>Hymenobacter medium sp. nov., isolated from R2A medium.</title>
        <authorList>
            <person name="Yingchao G."/>
        </authorList>
    </citation>
    <scope>NUCLEOTIDE SEQUENCE [LARGE SCALE GENOMIC DNA]</scope>
    <source>
        <strain evidence="8">sh-6</strain>
    </source>
</reference>
<dbReference type="CDD" id="cd07363">
    <property type="entry name" value="45_DOPA_Dioxygenase"/>
    <property type="match status" value="1"/>
</dbReference>
<dbReference type="PANTHER" id="PTHR30096">
    <property type="entry name" value="4,5-DOPA DIOXYGENASE EXTRADIOL-LIKE PROTEIN"/>
    <property type="match status" value="1"/>
</dbReference>
<dbReference type="GO" id="GO:0008198">
    <property type="term" value="F:ferrous iron binding"/>
    <property type="evidence" value="ECO:0007669"/>
    <property type="project" value="InterPro"/>
</dbReference>
<dbReference type="NCBIfam" id="NF007914">
    <property type="entry name" value="PRK10628.1"/>
    <property type="match status" value="1"/>
</dbReference>
<evidence type="ECO:0000256" key="5">
    <source>
        <dbReference type="ARBA" id="ARBA00023002"/>
    </source>
</evidence>
<dbReference type="Proteomes" id="UP000262802">
    <property type="component" value="Chromosome"/>
</dbReference>
<comment type="cofactor">
    <cofactor evidence="1">
        <name>Zn(2+)</name>
        <dbReference type="ChEBI" id="CHEBI:29105"/>
    </cofactor>
</comment>
<keyword evidence="4" id="KW-0862">Zinc</keyword>
<dbReference type="KEGG" id="hyh:D3Y59_03050"/>
<dbReference type="InterPro" id="IPR004183">
    <property type="entry name" value="Xdiol_dOase_suB"/>
</dbReference>
<evidence type="ECO:0000256" key="1">
    <source>
        <dbReference type="ARBA" id="ARBA00001947"/>
    </source>
</evidence>
<sequence>MPALARGISYHTSRRGPRWRGSFAAQPPVLPPLNRRMFLKASAVLPTALAMNLQDLRTATSAFRKSTAMPALFIGHGSPMNALEDNAFTRMLRQQGEEIRKRQVPNAILVVSAHWLTRGSFVTLNEHPETIHDFGGFPAELFAMQYPAPGAPAYAQQAMALVPDLHGSDEWGLDHGTWTVLHHLFPEANVPVFQLSLDFYKTPAQHFALAAQLRELRQRGVLLVGSGNVVHNLRQSMPKLIAGDAQPYAWATEFDEWVEQRIERREFSQLLDVQQAGASGALAVPTPDHYWPLLYTLALAGPNEPIRHLFEEVSYGGISMRTLAVG</sequence>
<keyword evidence="5" id="KW-0560">Oxidoreductase</keyword>
<dbReference type="Gene3D" id="3.40.830.10">
    <property type="entry name" value="LigB-like"/>
    <property type="match status" value="1"/>
</dbReference>
<dbReference type="PANTHER" id="PTHR30096:SF0">
    <property type="entry name" value="4,5-DOPA DIOXYGENASE EXTRADIOL-LIKE PROTEIN"/>
    <property type="match status" value="1"/>
</dbReference>
<dbReference type="GO" id="GO:0008270">
    <property type="term" value="F:zinc ion binding"/>
    <property type="evidence" value="ECO:0007669"/>
    <property type="project" value="InterPro"/>
</dbReference>
<keyword evidence="8" id="KW-1185">Reference proteome</keyword>
<evidence type="ECO:0000256" key="4">
    <source>
        <dbReference type="ARBA" id="ARBA00022833"/>
    </source>
</evidence>
<dbReference type="SUPFAM" id="SSF53213">
    <property type="entry name" value="LigB-like"/>
    <property type="match status" value="1"/>
</dbReference>